<gene>
    <name evidence="4" type="ORF">H4O21_19160</name>
</gene>
<sequence length="228" mass="26191">MTQRVLHFYFDYLSPYAFFSWRELSSLCKSYNLQLESHPVVFGKLLDHWGQLGPAEIPPKKAALYRFCYRYAQLNQFIFNPPASHPFNPLPALRLSLPQVAKNRQHDVIDAIFNAGWTQGADLASEVQLKSILDNIDLNGTELLARTQRNDVKQMLHDETRQAIESGVFGVPTFILDGELFWGHDQLPHLEVFLRGNDPLNTDAVDEMLARHRGIDRKKFNQTKPAED</sequence>
<dbReference type="InterPro" id="IPR044087">
    <property type="entry name" value="NahD-like"/>
</dbReference>
<evidence type="ECO:0000313" key="5">
    <source>
        <dbReference type="Proteomes" id="UP000565262"/>
    </source>
</evidence>
<dbReference type="SUPFAM" id="SSF52833">
    <property type="entry name" value="Thioredoxin-like"/>
    <property type="match status" value="1"/>
</dbReference>
<comment type="similarity">
    <text evidence="1">Belongs to the GST superfamily. NadH family.</text>
</comment>
<dbReference type="RefSeq" id="WP_182810503.1">
    <property type="nucleotide sequence ID" value="NZ_JACJFM010000034.1"/>
</dbReference>
<comment type="caution">
    <text evidence="4">The sequence shown here is derived from an EMBL/GenBank/DDBJ whole genome shotgun (WGS) entry which is preliminary data.</text>
</comment>
<feature type="active site" description="Nucleophile" evidence="2">
    <location>
        <position position="14"/>
    </location>
</feature>
<dbReference type="GO" id="GO:0018845">
    <property type="term" value="F:2-hydroxychromene-2-carboxylate isomerase activity"/>
    <property type="evidence" value="ECO:0007669"/>
    <property type="project" value="UniProtKB-UniRule"/>
</dbReference>
<organism evidence="4 5">
    <name type="scientific">Oceanospirillum sediminis</name>
    <dbReference type="NCBI Taxonomy" id="2760088"/>
    <lineage>
        <taxon>Bacteria</taxon>
        <taxon>Pseudomonadati</taxon>
        <taxon>Pseudomonadota</taxon>
        <taxon>Gammaproteobacteria</taxon>
        <taxon>Oceanospirillales</taxon>
        <taxon>Oceanospirillaceae</taxon>
        <taxon>Oceanospirillum</taxon>
    </lineage>
</organism>
<accession>A0A839IVN3</accession>
<dbReference type="GO" id="GO:1901170">
    <property type="term" value="P:naphthalene catabolic process"/>
    <property type="evidence" value="ECO:0007669"/>
    <property type="project" value="InterPro"/>
</dbReference>
<dbReference type="GO" id="GO:0006749">
    <property type="term" value="P:glutathione metabolic process"/>
    <property type="evidence" value="ECO:0007669"/>
    <property type="project" value="TreeGrafter"/>
</dbReference>
<evidence type="ECO:0000259" key="3">
    <source>
        <dbReference type="Pfam" id="PF01323"/>
    </source>
</evidence>
<dbReference type="InterPro" id="IPR014440">
    <property type="entry name" value="HCCAis_GSTk"/>
</dbReference>
<dbReference type="AlphaFoldDB" id="A0A839IVN3"/>
<feature type="domain" description="DSBA-like thioredoxin" evidence="3">
    <location>
        <begin position="6"/>
        <end position="191"/>
    </location>
</feature>
<dbReference type="GO" id="GO:0004602">
    <property type="term" value="F:glutathione peroxidase activity"/>
    <property type="evidence" value="ECO:0007669"/>
    <property type="project" value="TreeGrafter"/>
</dbReference>
<dbReference type="EC" id="5.99.1.4" evidence="1"/>
<keyword evidence="5" id="KW-1185">Reference proteome</keyword>
<evidence type="ECO:0000256" key="1">
    <source>
        <dbReference type="PIRNR" id="PIRNR006386"/>
    </source>
</evidence>
<protein>
    <recommendedName>
        <fullName evidence="1">2-hydroxychromene-2-carboxylate isomerase</fullName>
        <ecNumber evidence="1">5.99.1.4</ecNumber>
    </recommendedName>
</protein>
<proteinExistence type="inferred from homology"/>
<dbReference type="CDD" id="cd03022">
    <property type="entry name" value="DsbA_HCCA_Iso"/>
    <property type="match status" value="1"/>
</dbReference>
<dbReference type="InterPro" id="IPR036249">
    <property type="entry name" value="Thioredoxin-like_sf"/>
</dbReference>
<dbReference type="Gene3D" id="3.40.30.10">
    <property type="entry name" value="Glutaredoxin"/>
    <property type="match status" value="1"/>
</dbReference>
<dbReference type="Pfam" id="PF01323">
    <property type="entry name" value="DSBA"/>
    <property type="match status" value="1"/>
</dbReference>
<evidence type="ECO:0000256" key="2">
    <source>
        <dbReference type="PIRSR" id="PIRSR006386-1"/>
    </source>
</evidence>
<evidence type="ECO:0000313" key="4">
    <source>
        <dbReference type="EMBL" id="MBB1488730.1"/>
    </source>
</evidence>
<name>A0A839IVN3_9GAMM</name>
<dbReference type="Proteomes" id="UP000565262">
    <property type="component" value="Unassembled WGS sequence"/>
</dbReference>
<reference evidence="4 5" key="1">
    <citation type="submission" date="2020-08" db="EMBL/GenBank/DDBJ databases">
        <title>Oceanospirillum sp. nov. isolated from marine sediment.</title>
        <authorList>
            <person name="Ji X."/>
        </authorList>
    </citation>
    <scope>NUCLEOTIDE SEQUENCE [LARGE SCALE GENOMIC DNA]</scope>
    <source>
        <strain evidence="4 5">D5</strain>
    </source>
</reference>
<comment type="catalytic activity">
    <reaction evidence="1">
        <text>2-hydroxychromene-2-carboxylate = (3E)-4-(2-hydroxyphenyl)-2-oxobut-3-enoate</text>
        <dbReference type="Rhea" id="RHEA:27401"/>
        <dbReference type="ChEBI" id="CHEBI:59350"/>
        <dbReference type="ChEBI" id="CHEBI:59353"/>
        <dbReference type="EC" id="5.99.1.4"/>
    </reaction>
</comment>
<dbReference type="InterPro" id="IPR051924">
    <property type="entry name" value="GST_Kappa/NadH"/>
</dbReference>
<dbReference type="InterPro" id="IPR001853">
    <property type="entry name" value="DSBA-like_thioredoxin_dom"/>
</dbReference>
<dbReference type="PANTHER" id="PTHR42943">
    <property type="entry name" value="GLUTATHIONE S-TRANSFERASE KAPPA"/>
    <property type="match status" value="1"/>
</dbReference>
<dbReference type="PANTHER" id="PTHR42943:SF2">
    <property type="entry name" value="GLUTATHIONE S-TRANSFERASE KAPPA 1"/>
    <property type="match status" value="1"/>
</dbReference>
<dbReference type="PIRSF" id="PIRSF006386">
    <property type="entry name" value="HCCAis_GSTk"/>
    <property type="match status" value="1"/>
</dbReference>
<dbReference type="GO" id="GO:0004364">
    <property type="term" value="F:glutathione transferase activity"/>
    <property type="evidence" value="ECO:0007669"/>
    <property type="project" value="TreeGrafter"/>
</dbReference>
<keyword evidence="1 4" id="KW-0413">Isomerase</keyword>
<dbReference type="EMBL" id="JACJFM010000034">
    <property type="protein sequence ID" value="MBB1488730.1"/>
    <property type="molecule type" value="Genomic_DNA"/>
</dbReference>